<organism evidence="3 4">
    <name type="scientific">Morchella conica CCBAS932</name>
    <dbReference type="NCBI Taxonomy" id="1392247"/>
    <lineage>
        <taxon>Eukaryota</taxon>
        <taxon>Fungi</taxon>
        <taxon>Dikarya</taxon>
        <taxon>Ascomycota</taxon>
        <taxon>Pezizomycotina</taxon>
        <taxon>Pezizomycetes</taxon>
        <taxon>Pezizales</taxon>
        <taxon>Morchellaceae</taxon>
        <taxon>Morchella</taxon>
    </lineage>
</organism>
<feature type="domain" description="F-box" evidence="2">
    <location>
        <begin position="338"/>
        <end position="384"/>
    </location>
</feature>
<dbReference type="InterPro" id="IPR001810">
    <property type="entry name" value="F-box_dom"/>
</dbReference>
<dbReference type="Proteomes" id="UP000277580">
    <property type="component" value="Unassembled WGS sequence"/>
</dbReference>
<dbReference type="EMBL" id="ML119122">
    <property type="protein sequence ID" value="RPB13518.1"/>
    <property type="molecule type" value="Genomic_DNA"/>
</dbReference>
<feature type="compositionally biased region" description="Basic and acidic residues" evidence="1">
    <location>
        <begin position="223"/>
        <end position="235"/>
    </location>
</feature>
<dbReference type="PROSITE" id="PS50181">
    <property type="entry name" value="FBOX"/>
    <property type="match status" value="1"/>
</dbReference>
<proteinExistence type="predicted"/>
<name>A0A3N4KVM5_9PEZI</name>
<feature type="compositionally biased region" description="Acidic residues" evidence="1">
    <location>
        <begin position="461"/>
        <end position="475"/>
    </location>
</feature>
<sequence>MAEANNNQFSDDLEYTYNFYPPPPPLPPPLFLSYPPRSNTPLDIPREYRPEFPVLRDLSDDELLNLTDLVLFERQRQHVETLREKVRYVDRLTAFLEREGKFGVGDIFTEELGIDDTEEKKGAGQGASKEGSYKGKGKAKEVEEPELGNRSSPSHSLLYNYTSDLPPPLPSSYGVFPTPPPSIVSFYQPLYTPHQAGGARYSLQALNDPAHQICGPLPAYEPSSKDTKGKEKEKTNGNSKRKNKSSDPEIEKRWVTYCQSRFRYQWEMAQADSEIMVLEAAVEAVLQRRKGEITGGGGLRRETLFEVNRLRNLRMGKAKKEGSLRSKATLEASGKGIEGPIMKLPTELLHQIFSYFRPHHLASSHALVCRRWNYIATPIIYRKIPFGDYMEDYWVEVGRRKRLWKKKQEKKVKSLGTEKPYEIPRIYDPLYNHGHRVARTPSAAWTMRYGHGLRHDCHSEQDEDDDSGYNDEEDFYPDGKQGGTFPIGGPALVVMPWSMGIIRAISNPHLAKHVRQIDYQASSYTSFPNHNEAGKVFSDLTDTRPMLDQRFRTLEKLVQLVRKAVRQCTRVEVLKLNSGDERISNALLGLLKWSPKLESLSIINTNLRLLQFSRGSGKCQEGLISRGDGKGKGRERPREVEGLTIDEGLNLRQYLLDSQNLSEPQRGGLRIKVKAKGAPGDDFYLPSLKRILFFRCGYHPQPQKDIVGMEPPVRIPPPRPTDRVQASRDRERRRRRRFRFRAKIARGEKRALEKVVLFLQRCNNLEELKVKGCQFLPEALVDSALVWEIIGDENESVQEYPLTLNKLSTVTIRSCGTYLHDRTPEIWLSSPPFERFFLRHKAIKHLGWNGWILNRHLPLEDSVFSRVATHLGRTVTSLSIAHGYDEEVSRTAPDSLHRVRLSLKRFNLLLRHLRQLETLEWRMFHLPVGKMMMGIRNLRRCPKMKNLRIEGVIGVISQDEARELVACIPLLEKLRIRWRPRPVGYRRGRAAPGMGPLPPIWGDEVLMEYESSPSPPQIPPSPDVLNYAMPLPPHPALMDSDFEDDDWGGELRREPEWVAAEEVARIFADAKHLRELYVNILISMPVSMEKHISSMDLRIADEILRPTRKDSSGPGGPTIAYQLRKSWLEKIRETAVAFARNSPSSVRKIGLGYFVGVQGLNSVVTLDRNPDGKVVGWSADLKGGRKVGEMWREGVDAGLASSGDSWMDGAFKEVEEKDWSETRNWTKSRVPTRPFRR</sequence>
<feature type="region of interest" description="Disordered" evidence="1">
    <location>
        <begin position="456"/>
        <end position="475"/>
    </location>
</feature>
<dbReference type="AlphaFoldDB" id="A0A3N4KVM5"/>
<dbReference type="CDD" id="cd09917">
    <property type="entry name" value="F-box_SF"/>
    <property type="match status" value="1"/>
</dbReference>
<feature type="compositionally biased region" description="Basic and acidic residues" evidence="1">
    <location>
        <begin position="720"/>
        <end position="730"/>
    </location>
</feature>
<dbReference type="OrthoDB" id="5309509at2759"/>
<protein>
    <recommendedName>
        <fullName evidence="2">F-box domain-containing protein</fullName>
    </recommendedName>
</protein>
<dbReference type="SUPFAM" id="SSF81383">
    <property type="entry name" value="F-box domain"/>
    <property type="match status" value="1"/>
</dbReference>
<evidence type="ECO:0000256" key="1">
    <source>
        <dbReference type="SAM" id="MobiDB-lite"/>
    </source>
</evidence>
<reference evidence="3 4" key="1">
    <citation type="journal article" date="2018" name="Nat. Ecol. Evol.">
        <title>Pezizomycetes genomes reveal the molecular basis of ectomycorrhizal truffle lifestyle.</title>
        <authorList>
            <person name="Murat C."/>
            <person name="Payen T."/>
            <person name="Noel B."/>
            <person name="Kuo A."/>
            <person name="Morin E."/>
            <person name="Chen J."/>
            <person name="Kohler A."/>
            <person name="Krizsan K."/>
            <person name="Balestrini R."/>
            <person name="Da Silva C."/>
            <person name="Montanini B."/>
            <person name="Hainaut M."/>
            <person name="Levati E."/>
            <person name="Barry K.W."/>
            <person name="Belfiori B."/>
            <person name="Cichocki N."/>
            <person name="Clum A."/>
            <person name="Dockter R.B."/>
            <person name="Fauchery L."/>
            <person name="Guy J."/>
            <person name="Iotti M."/>
            <person name="Le Tacon F."/>
            <person name="Lindquist E.A."/>
            <person name="Lipzen A."/>
            <person name="Malagnac F."/>
            <person name="Mello A."/>
            <person name="Molinier V."/>
            <person name="Miyauchi S."/>
            <person name="Poulain J."/>
            <person name="Riccioni C."/>
            <person name="Rubini A."/>
            <person name="Sitrit Y."/>
            <person name="Splivallo R."/>
            <person name="Traeger S."/>
            <person name="Wang M."/>
            <person name="Zifcakova L."/>
            <person name="Wipf D."/>
            <person name="Zambonelli A."/>
            <person name="Paolocci F."/>
            <person name="Nowrousian M."/>
            <person name="Ottonello S."/>
            <person name="Baldrian P."/>
            <person name="Spatafora J.W."/>
            <person name="Henrissat B."/>
            <person name="Nagy L.G."/>
            <person name="Aury J.M."/>
            <person name="Wincker P."/>
            <person name="Grigoriev I.V."/>
            <person name="Bonfante P."/>
            <person name="Martin F.M."/>
        </authorList>
    </citation>
    <scope>NUCLEOTIDE SEQUENCE [LARGE SCALE GENOMIC DNA]</scope>
    <source>
        <strain evidence="3 4">CCBAS932</strain>
    </source>
</reference>
<dbReference type="Gene3D" id="3.80.10.10">
    <property type="entry name" value="Ribonuclease Inhibitor"/>
    <property type="match status" value="1"/>
</dbReference>
<feature type="region of interest" description="Disordered" evidence="1">
    <location>
        <begin position="214"/>
        <end position="248"/>
    </location>
</feature>
<dbReference type="InterPro" id="IPR032675">
    <property type="entry name" value="LRR_dom_sf"/>
</dbReference>
<feature type="region of interest" description="Disordered" evidence="1">
    <location>
        <begin position="705"/>
        <end position="734"/>
    </location>
</feature>
<dbReference type="Pfam" id="PF12937">
    <property type="entry name" value="F-box-like"/>
    <property type="match status" value="1"/>
</dbReference>
<keyword evidence="4" id="KW-1185">Reference proteome</keyword>
<evidence type="ECO:0000313" key="3">
    <source>
        <dbReference type="EMBL" id="RPB13518.1"/>
    </source>
</evidence>
<gene>
    <name evidence="3" type="ORF">P167DRAFT_604798</name>
</gene>
<evidence type="ECO:0000259" key="2">
    <source>
        <dbReference type="PROSITE" id="PS50181"/>
    </source>
</evidence>
<dbReference type="InterPro" id="IPR036047">
    <property type="entry name" value="F-box-like_dom_sf"/>
</dbReference>
<dbReference type="Gene3D" id="1.20.1280.50">
    <property type="match status" value="1"/>
</dbReference>
<dbReference type="InParanoid" id="A0A3N4KVM5"/>
<evidence type="ECO:0000313" key="4">
    <source>
        <dbReference type="Proteomes" id="UP000277580"/>
    </source>
</evidence>
<accession>A0A3N4KVM5</accession>
<dbReference type="SUPFAM" id="SSF52047">
    <property type="entry name" value="RNI-like"/>
    <property type="match status" value="1"/>
</dbReference>
<feature type="region of interest" description="Disordered" evidence="1">
    <location>
        <begin position="118"/>
        <end position="157"/>
    </location>
</feature>